<dbReference type="EMBL" id="CYRY02034400">
    <property type="protein sequence ID" value="VCX10716.1"/>
    <property type="molecule type" value="Genomic_DNA"/>
</dbReference>
<evidence type="ECO:0000313" key="2">
    <source>
        <dbReference type="Proteomes" id="UP000269945"/>
    </source>
</evidence>
<protein>
    <submittedName>
        <fullName evidence="1">Uncharacterized protein</fullName>
    </submittedName>
</protein>
<dbReference type="AlphaFoldDB" id="A0A9X9M0I3"/>
<feature type="non-terminal residue" evidence="1">
    <location>
        <position position="69"/>
    </location>
</feature>
<keyword evidence="2" id="KW-1185">Reference proteome</keyword>
<comment type="caution">
    <text evidence="1">The sequence shown here is derived from an EMBL/GenBank/DDBJ whole genome shotgun (WGS) entry which is preliminary data.</text>
</comment>
<accession>A0A9X9M0I3</accession>
<evidence type="ECO:0000313" key="1">
    <source>
        <dbReference type="EMBL" id="VCX10716.1"/>
    </source>
</evidence>
<reference evidence="1 2" key="1">
    <citation type="submission" date="2018-10" db="EMBL/GenBank/DDBJ databases">
        <authorList>
            <person name="Ekblom R."/>
            <person name="Jareborg N."/>
        </authorList>
    </citation>
    <scope>NUCLEOTIDE SEQUENCE [LARGE SCALE GENOMIC DNA]</scope>
    <source>
        <tissue evidence="1">Muscle</tissue>
    </source>
</reference>
<organism evidence="1 2">
    <name type="scientific">Gulo gulo</name>
    <name type="common">Wolverine</name>
    <name type="synonym">Gluton</name>
    <dbReference type="NCBI Taxonomy" id="48420"/>
    <lineage>
        <taxon>Eukaryota</taxon>
        <taxon>Metazoa</taxon>
        <taxon>Chordata</taxon>
        <taxon>Craniata</taxon>
        <taxon>Vertebrata</taxon>
        <taxon>Euteleostomi</taxon>
        <taxon>Mammalia</taxon>
        <taxon>Eutheria</taxon>
        <taxon>Laurasiatheria</taxon>
        <taxon>Carnivora</taxon>
        <taxon>Caniformia</taxon>
        <taxon>Musteloidea</taxon>
        <taxon>Mustelidae</taxon>
        <taxon>Guloninae</taxon>
        <taxon>Gulo</taxon>
    </lineage>
</organism>
<name>A0A9X9M0I3_GULGU</name>
<gene>
    <name evidence="1" type="ORF">BN2614_LOCUS1</name>
</gene>
<dbReference type="Proteomes" id="UP000269945">
    <property type="component" value="Unassembled WGS sequence"/>
</dbReference>
<sequence length="69" mass="7675">MIPELAVGELMGHPITCNTANMRRSLKIIHLTGRNRLPHFKVHLKHCGFEKAVVLLENVLISKGGLCMS</sequence>
<proteinExistence type="predicted"/>